<dbReference type="InterPro" id="IPR052346">
    <property type="entry name" value="O-mannosyl-transferase_TMTC"/>
</dbReference>
<evidence type="ECO:0000256" key="1">
    <source>
        <dbReference type="ARBA" id="ARBA00022737"/>
    </source>
</evidence>
<feature type="transmembrane region" description="Helical" evidence="3">
    <location>
        <begin position="286"/>
        <end position="305"/>
    </location>
</feature>
<reference evidence="4 5" key="1">
    <citation type="submission" date="2018-12" db="EMBL/GenBank/DDBJ databases">
        <title>Dyella dinghuensis sp. nov. DHOA06 and Dyella choica sp. nov. 4M-K27, isolated from forest soil.</title>
        <authorList>
            <person name="Qiu L.-H."/>
            <person name="Gao Z.-H."/>
        </authorList>
    </citation>
    <scope>NUCLEOTIDE SEQUENCE [LARGE SCALE GENOMIC DNA]</scope>
    <source>
        <strain evidence="4 5">DHOA06</strain>
    </source>
</reference>
<feature type="transmembrane region" description="Helical" evidence="3">
    <location>
        <begin position="398"/>
        <end position="416"/>
    </location>
</feature>
<gene>
    <name evidence="4" type="ORF">EKH79_15500</name>
</gene>
<name>A0A3S0RRJ5_9GAMM</name>
<feature type="transmembrane region" description="Helical" evidence="3">
    <location>
        <begin position="192"/>
        <end position="218"/>
    </location>
</feature>
<feature type="transmembrane region" description="Helical" evidence="3">
    <location>
        <begin position="12"/>
        <end position="31"/>
    </location>
</feature>
<keyword evidence="5" id="KW-1185">Reference proteome</keyword>
<evidence type="ECO:0008006" key="6">
    <source>
        <dbReference type="Google" id="ProtNLM"/>
    </source>
</evidence>
<dbReference type="Proteomes" id="UP000267077">
    <property type="component" value="Unassembled WGS sequence"/>
</dbReference>
<keyword evidence="3" id="KW-0812">Transmembrane</keyword>
<dbReference type="OrthoDB" id="8566379at2"/>
<feature type="transmembrane region" description="Helical" evidence="3">
    <location>
        <begin position="97"/>
        <end position="115"/>
    </location>
</feature>
<evidence type="ECO:0000256" key="2">
    <source>
        <dbReference type="ARBA" id="ARBA00022803"/>
    </source>
</evidence>
<proteinExistence type="predicted"/>
<protein>
    <recommendedName>
        <fullName evidence="6">Tetratricopeptide repeat protein</fullName>
    </recommendedName>
</protein>
<comment type="caution">
    <text evidence="4">The sequence shown here is derived from an EMBL/GenBank/DDBJ whole genome shotgun (WGS) entry which is preliminary data.</text>
</comment>
<sequence length="651" mass="72319">MPVLTSNRHVTYALGMFALCAITIVAFWPALSGGFIFDDYPIFVENPVVHINDWHWQSWHALWEWSLTNIQRPLVMLTYALNYALGGSTWGFKATNLALHLLNVMLVWLLADKLLAASWNTASDSIKNSARQRTQYWALAVAAAWAIHPLQISVVMYVVQRMEIMGFTFVLLALLCYWRAREQQQVGQRAWPWLLLSTVLVAMGYCAKETAVLVPGYALLLELTILRFAASNSQTSRLWKIFYTCGCALALTIFVGYLLPRYATAEAYSARDFTAWQRELTQLRVLPMYLGWSLVPLPSLLHFYYDNYPASASLLHPATTLIGGLFLATLLGLAVAVRHRRPLLALGIGWFFMANALTSSPLPLELVFEHRNYPGLFGVLLVLADLIWLACRKVSPSMPAIIALVLVFNLSFLTFLRAGTWSSPLQLATTLAEYNPGSARAALDLARRYVAISSDNPDVPAYWLGIKELERAARLPGSSILPEDALLIQGANHPGVDSRVWWDSLQEKLRTRPMGPETYLALNGLLHNRLYDHVNIDATQLARAYEIAIARQPKLVSLHVQYAELAGIALGNPALAVEQWQDVMTLKTHTSGEVAQLANYLIDGHRDREALAVIEKAQAMQPALVGDATLLALRAKAQKALESPATTSTGG</sequence>
<keyword evidence="3" id="KW-0472">Membrane</keyword>
<feature type="transmembrane region" description="Helical" evidence="3">
    <location>
        <begin position="164"/>
        <end position="180"/>
    </location>
</feature>
<organism evidence="4 5">
    <name type="scientific">Dyella dinghuensis</name>
    <dbReference type="NCBI Taxonomy" id="1920169"/>
    <lineage>
        <taxon>Bacteria</taxon>
        <taxon>Pseudomonadati</taxon>
        <taxon>Pseudomonadota</taxon>
        <taxon>Gammaproteobacteria</taxon>
        <taxon>Lysobacterales</taxon>
        <taxon>Rhodanobacteraceae</taxon>
        <taxon>Dyella</taxon>
    </lineage>
</organism>
<evidence type="ECO:0000313" key="4">
    <source>
        <dbReference type="EMBL" id="RUL62284.1"/>
    </source>
</evidence>
<evidence type="ECO:0000313" key="5">
    <source>
        <dbReference type="Proteomes" id="UP000267077"/>
    </source>
</evidence>
<feature type="transmembrane region" description="Helical" evidence="3">
    <location>
        <begin position="238"/>
        <end position="259"/>
    </location>
</feature>
<dbReference type="PANTHER" id="PTHR44227">
    <property type="match status" value="1"/>
</dbReference>
<keyword evidence="2" id="KW-0802">TPR repeat</keyword>
<dbReference type="EMBL" id="RYZR01000007">
    <property type="protein sequence ID" value="RUL62284.1"/>
    <property type="molecule type" value="Genomic_DNA"/>
</dbReference>
<keyword evidence="1" id="KW-0677">Repeat</keyword>
<dbReference type="PANTHER" id="PTHR44227:SF3">
    <property type="entry name" value="PROTEIN O-MANNOSYL-TRANSFERASE TMTC4"/>
    <property type="match status" value="1"/>
</dbReference>
<dbReference type="AlphaFoldDB" id="A0A3S0RRJ5"/>
<feature type="transmembrane region" description="Helical" evidence="3">
    <location>
        <begin position="343"/>
        <end position="361"/>
    </location>
</feature>
<evidence type="ECO:0000256" key="3">
    <source>
        <dbReference type="SAM" id="Phobius"/>
    </source>
</evidence>
<feature type="transmembrane region" description="Helical" evidence="3">
    <location>
        <begin position="317"/>
        <end position="336"/>
    </location>
</feature>
<accession>A0A3S0RRJ5</accession>
<feature type="transmembrane region" description="Helical" evidence="3">
    <location>
        <begin position="136"/>
        <end position="158"/>
    </location>
</feature>
<keyword evidence="3" id="KW-1133">Transmembrane helix</keyword>
<feature type="transmembrane region" description="Helical" evidence="3">
    <location>
        <begin position="373"/>
        <end position="391"/>
    </location>
</feature>